<evidence type="ECO:0000313" key="3">
    <source>
        <dbReference type="Proteomes" id="UP000625682"/>
    </source>
</evidence>
<comment type="caution">
    <text evidence="2">The sequence shown here is derived from an EMBL/GenBank/DDBJ whole genome shotgun (WGS) entry which is preliminary data.</text>
</comment>
<sequence>MRSTSVRPPARRRFGIGAVLAAGSLAVTGLAFAPAAAAVAPTSATVAYNCGLFGGGSTVLTATQAGTSATITVSSNITAPLPLAADSIASTLTLAKATGGTTAFTGTKNPATATGATVTVGPLTGTVASGDSLEAGGGTLKMVLFGITVTCNPTANQSPGPFVYE</sequence>
<reference evidence="2" key="1">
    <citation type="journal article" date="2014" name="Int. J. Syst. Evol. Microbiol.">
        <title>Complete genome sequence of Corynebacterium casei LMG S-19264T (=DSM 44701T), isolated from a smear-ripened cheese.</title>
        <authorList>
            <consortium name="US DOE Joint Genome Institute (JGI-PGF)"/>
            <person name="Walter F."/>
            <person name="Albersmeier A."/>
            <person name="Kalinowski J."/>
            <person name="Ruckert C."/>
        </authorList>
    </citation>
    <scope>NUCLEOTIDE SEQUENCE</scope>
    <source>
        <strain evidence="2">CGMCC 4.7272</strain>
    </source>
</reference>
<dbReference type="AlphaFoldDB" id="A0A917L4N2"/>
<evidence type="ECO:0000313" key="2">
    <source>
        <dbReference type="EMBL" id="GGJ40459.1"/>
    </source>
</evidence>
<evidence type="ECO:0008006" key="4">
    <source>
        <dbReference type="Google" id="ProtNLM"/>
    </source>
</evidence>
<dbReference type="EMBL" id="BMMU01000013">
    <property type="protein sequence ID" value="GGJ40459.1"/>
    <property type="molecule type" value="Genomic_DNA"/>
</dbReference>
<accession>A0A917L4N2</accession>
<feature type="chain" id="PRO_5039105415" description="Lipoprotein" evidence="1">
    <location>
        <begin position="34"/>
        <end position="165"/>
    </location>
</feature>
<dbReference type="Proteomes" id="UP000625682">
    <property type="component" value="Unassembled WGS sequence"/>
</dbReference>
<gene>
    <name evidence="2" type="ORF">GCM10012282_41470</name>
</gene>
<reference evidence="2" key="2">
    <citation type="submission" date="2020-09" db="EMBL/GenBank/DDBJ databases">
        <authorList>
            <person name="Sun Q."/>
            <person name="Zhou Y."/>
        </authorList>
    </citation>
    <scope>NUCLEOTIDE SEQUENCE</scope>
    <source>
        <strain evidence="2">CGMCC 4.7272</strain>
    </source>
</reference>
<organism evidence="2 3">
    <name type="scientific">Streptomyces lacrimifluminis</name>
    <dbReference type="NCBI Taxonomy" id="1500077"/>
    <lineage>
        <taxon>Bacteria</taxon>
        <taxon>Bacillati</taxon>
        <taxon>Actinomycetota</taxon>
        <taxon>Actinomycetes</taxon>
        <taxon>Kitasatosporales</taxon>
        <taxon>Streptomycetaceae</taxon>
        <taxon>Streptomyces</taxon>
    </lineage>
</organism>
<keyword evidence="3" id="KW-1185">Reference proteome</keyword>
<feature type="signal peptide" evidence="1">
    <location>
        <begin position="1"/>
        <end position="33"/>
    </location>
</feature>
<evidence type="ECO:0000256" key="1">
    <source>
        <dbReference type="SAM" id="SignalP"/>
    </source>
</evidence>
<name>A0A917L4N2_9ACTN</name>
<dbReference type="PROSITE" id="PS51318">
    <property type="entry name" value="TAT"/>
    <property type="match status" value="1"/>
</dbReference>
<dbReference type="InterPro" id="IPR006311">
    <property type="entry name" value="TAT_signal"/>
</dbReference>
<keyword evidence="1" id="KW-0732">Signal</keyword>
<dbReference type="RefSeq" id="WP_189148857.1">
    <property type="nucleotide sequence ID" value="NZ_BAABER010000012.1"/>
</dbReference>
<proteinExistence type="predicted"/>
<protein>
    <recommendedName>
        <fullName evidence="4">Lipoprotein</fullName>
    </recommendedName>
</protein>